<reference evidence="3" key="1">
    <citation type="submission" date="2013-11" db="EMBL/GenBank/DDBJ databases">
        <title>Genome sequence of the fusiform rust pathogen reveals effectors for host alternation and coevolution with pine.</title>
        <authorList>
            <consortium name="DOE Joint Genome Institute"/>
            <person name="Smith K."/>
            <person name="Pendleton A."/>
            <person name="Kubisiak T."/>
            <person name="Anderson C."/>
            <person name="Salamov A."/>
            <person name="Aerts A."/>
            <person name="Riley R."/>
            <person name="Clum A."/>
            <person name="Lindquist E."/>
            <person name="Ence D."/>
            <person name="Campbell M."/>
            <person name="Kronenberg Z."/>
            <person name="Feau N."/>
            <person name="Dhillon B."/>
            <person name="Hamelin R."/>
            <person name="Burleigh J."/>
            <person name="Smith J."/>
            <person name="Yandell M."/>
            <person name="Nelson C."/>
            <person name="Grigoriev I."/>
            <person name="Davis J."/>
        </authorList>
    </citation>
    <scope>NUCLEOTIDE SEQUENCE</scope>
    <source>
        <strain evidence="3">G11</strain>
    </source>
</reference>
<feature type="signal peptide" evidence="2">
    <location>
        <begin position="1"/>
        <end position="21"/>
    </location>
</feature>
<organism evidence="3 4">
    <name type="scientific">Cronartium quercuum f. sp. fusiforme G11</name>
    <dbReference type="NCBI Taxonomy" id="708437"/>
    <lineage>
        <taxon>Eukaryota</taxon>
        <taxon>Fungi</taxon>
        <taxon>Dikarya</taxon>
        <taxon>Basidiomycota</taxon>
        <taxon>Pucciniomycotina</taxon>
        <taxon>Pucciniomycetes</taxon>
        <taxon>Pucciniales</taxon>
        <taxon>Coleosporiaceae</taxon>
        <taxon>Cronartium</taxon>
    </lineage>
</organism>
<sequence>MFTRHLQFICFWAAKFVLTSSQPPPTFECAETLAHSWKGGDGKLKTGWMCVPKDGKLEILFCTERVKAITALSCTERNNRNKVVLPKSTCESGYSQVSVNTGKPLSDRVSKAPIKQFFCDDPVFPEPLSCDPGTGIGVFRWCYPGDAKYSVQNWPHKIPGKSILPKPNAQKTIPDGKKPVTGNSSESAYYDEMMSSDLPSDEATSTANINNSRFVWFDMIFIPIYMCLYMVA</sequence>
<protein>
    <submittedName>
        <fullName evidence="3">Uncharacterized protein</fullName>
    </submittedName>
</protein>
<name>A0A9P6N785_9BASI</name>
<feature type="region of interest" description="Disordered" evidence="1">
    <location>
        <begin position="165"/>
        <end position="184"/>
    </location>
</feature>
<evidence type="ECO:0000256" key="1">
    <source>
        <dbReference type="SAM" id="MobiDB-lite"/>
    </source>
</evidence>
<evidence type="ECO:0000313" key="4">
    <source>
        <dbReference type="Proteomes" id="UP000886653"/>
    </source>
</evidence>
<feature type="chain" id="PRO_5040381927" evidence="2">
    <location>
        <begin position="22"/>
        <end position="232"/>
    </location>
</feature>
<dbReference type="OrthoDB" id="10438768at2759"/>
<dbReference type="Proteomes" id="UP000886653">
    <property type="component" value="Unassembled WGS sequence"/>
</dbReference>
<accession>A0A9P6N785</accession>
<dbReference type="EMBL" id="MU167461">
    <property type="protein sequence ID" value="KAG0140247.1"/>
    <property type="molecule type" value="Genomic_DNA"/>
</dbReference>
<dbReference type="AlphaFoldDB" id="A0A9P6N785"/>
<evidence type="ECO:0000313" key="3">
    <source>
        <dbReference type="EMBL" id="KAG0140247.1"/>
    </source>
</evidence>
<keyword evidence="4" id="KW-1185">Reference proteome</keyword>
<evidence type="ECO:0000256" key="2">
    <source>
        <dbReference type="SAM" id="SignalP"/>
    </source>
</evidence>
<proteinExistence type="predicted"/>
<keyword evidence="2" id="KW-0732">Signal</keyword>
<gene>
    <name evidence="3" type="ORF">CROQUDRAFT_100384</name>
</gene>
<comment type="caution">
    <text evidence="3">The sequence shown here is derived from an EMBL/GenBank/DDBJ whole genome shotgun (WGS) entry which is preliminary data.</text>
</comment>